<dbReference type="EMBL" id="JBHSYQ010000006">
    <property type="protein sequence ID" value="MFC6998575.1"/>
    <property type="molecule type" value="Genomic_DNA"/>
</dbReference>
<keyword evidence="3 6" id="KW-0812">Transmembrane</keyword>
<evidence type="ECO:0000256" key="3">
    <source>
        <dbReference type="ARBA" id="ARBA00022692"/>
    </source>
</evidence>
<keyword evidence="4 6" id="KW-1133">Transmembrane helix</keyword>
<feature type="transmembrane region" description="Helical" evidence="6">
    <location>
        <begin position="426"/>
        <end position="447"/>
    </location>
</feature>
<feature type="transmembrane region" description="Helical" evidence="6">
    <location>
        <begin position="257"/>
        <end position="278"/>
    </location>
</feature>
<evidence type="ECO:0000256" key="2">
    <source>
        <dbReference type="ARBA" id="ARBA00022475"/>
    </source>
</evidence>
<feature type="transmembrane region" description="Helical" evidence="6">
    <location>
        <begin position="19"/>
        <end position="38"/>
    </location>
</feature>
<evidence type="ECO:0000256" key="1">
    <source>
        <dbReference type="ARBA" id="ARBA00004651"/>
    </source>
</evidence>
<comment type="caution">
    <text evidence="7">The sequence shown here is derived from an EMBL/GenBank/DDBJ whole genome shotgun (WGS) entry which is preliminary data.</text>
</comment>
<feature type="transmembrane region" description="Helical" evidence="6">
    <location>
        <begin position="89"/>
        <end position="109"/>
    </location>
</feature>
<name>A0ABW2DLN5_9BACT</name>
<feature type="transmembrane region" description="Helical" evidence="6">
    <location>
        <begin position="369"/>
        <end position="388"/>
    </location>
</feature>
<evidence type="ECO:0000256" key="4">
    <source>
        <dbReference type="ARBA" id="ARBA00022989"/>
    </source>
</evidence>
<evidence type="ECO:0000256" key="5">
    <source>
        <dbReference type="ARBA" id="ARBA00023136"/>
    </source>
</evidence>
<dbReference type="RefSeq" id="WP_066617189.1">
    <property type="nucleotide sequence ID" value="NZ_JBHSYQ010000006.1"/>
</dbReference>
<organism evidence="7 8">
    <name type="scientific">Rufibacter roseus</name>
    <dbReference type="NCBI Taxonomy" id="1567108"/>
    <lineage>
        <taxon>Bacteria</taxon>
        <taxon>Pseudomonadati</taxon>
        <taxon>Bacteroidota</taxon>
        <taxon>Cytophagia</taxon>
        <taxon>Cytophagales</taxon>
        <taxon>Hymenobacteraceae</taxon>
        <taxon>Rufibacter</taxon>
    </lineage>
</organism>
<dbReference type="PANTHER" id="PTHR30250">
    <property type="entry name" value="PST FAMILY PREDICTED COLANIC ACID TRANSPORTER"/>
    <property type="match status" value="1"/>
</dbReference>
<feature type="transmembrane region" description="Helical" evidence="6">
    <location>
        <begin position="186"/>
        <end position="207"/>
    </location>
</feature>
<evidence type="ECO:0000313" key="7">
    <source>
        <dbReference type="EMBL" id="MFC6998575.1"/>
    </source>
</evidence>
<evidence type="ECO:0000256" key="6">
    <source>
        <dbReference type="SAM" id="Phobius"/>
    </source>
</evidence>
<feature type="transmembrane region" description="Helical" evidence="6">
    <location>
        <begin position="219"/>
        <end position="237"/>
    </location>
</feature>
<feature type="transmembrane region" description="Helical" evidence="6">
    <location>
        <begin position="453"/>
        <end position="473"/>
    </location>
</feature>
<evidence type="ECO:0000313" key="8">
    <source>
        <dbReference type="Proteomes" id="UP001596405"/>
    </source>
</evidence>
<feature type="transmembrane region" description="Helical" evidence="6">
    <location>
        <begin position="159"/>
        <end position="180"/>
    </location>
</feature>
<keyword evidence="5 6" id="KW-0472">Membrane</keyword>
<comment type="subcellular location">
    <subcellularLocation>
        <location evidence="1">Cell membrane</location>
        <topology evidence="1">Multi-pass membrane protein</topology>
    </subcellularLocation>
</comment>
<protein>
    <submittedName>
        <fullName evidence="7">Lipopolysaccharide biosynthesis protein</fullName>
    </submittedName>
</protein>
<feature type="transmembrane region" description="Helical" evidence="6">
    <location>
        <begin position="129"/>
        <end position="147"/>
    </location>
</feature>
<feature type="transmembrane region" description="Helical" evidence="6">
    <location>
        <begin position="394"/>
        <end position="414"/>
    </location>
</feature>
<keyword evidence="8" id="KW-1185">Reference proteome</keyword>
<feature type="transmembrane region" description="Helical" evidence="6">
    <location>
        <begin position="299"/>
        <end position="322"/>
    </location>
</feature>
<proteinExistence type="predicted"/>
<gene>
    <name evidence="7" type="ORF">ACFQHR_13130</name>
</gene>
<keyword evidence="2" id="KW-1003">Cell membrane</keyword>
<dbReference type="PANTHER" id="PTHR30250:SF11">
    <property type="entry name" value="O-ANTIGEN TRANSPORTER-RELATED"/>
    <property type="match status" value="1"/>
</dbReference>
<reference evidence="8" key="1">
    <citation type="journal article" date="2019" name="Int. J. Syst. Evol. Microbiol.">
        <title>The Global Catalogue of Microorganisms (GCM) 10K type strain sequencing project: providing services to taxonomists for standard genome sequencing and annotation.</title>
        <authorList>
            <consortium name="The Broad Institute Genomics Platform"/>
            <consortium name="The Broad Institute Genome Sequencing Center for Infectious Disease"/>
            <person name="Wu L."/>
            <person name="Ma J."/>
        </authorList>
    </citation>
    <scope>NUCLEOTIDE SEQUENCE [LARGE SCALE GENOMIC DNA]</scope>
    <source>
        <strain evidence="8">CGMCC 4.7393</strain>
    </source>
</reference>
<dbReference type="InterPro" id="IPR050833">
    <property type="entry name" value="Poly_Biosynth_Transport"/>
</dbReference>
<accession>A0ABW2DLN5</accession>
<sequence length="494" mass="56277">MGDTIEEFMNFKLLKSTGIYTLLGFIPLVSSFVLLPVYTQFLTASDYGIVSLAGVMESYLLILITFGLQSAFTIYYFDYLKVENGINKLLSVVLLSILSISLIYAVILFFGGEEIYRLLWDESLPFEQFGWFIFSNSIVLSLNQILFQYYRVSENLKKVMLTSLVPFFGSTLGGIIGIVILNGGALGSVVGKSIGILLASIPFYLILFKRIGFYLDLNIIRKIFTYAYPFVLIFLITNLSETSDRLIMNHYFDLKILGLYAFSMVIVSPIRILLQSYWNSVTPTMYRAVSEDNPDKKKILQNNLSGVLIITLISIWGLIMIVDPVVKFIANSTYHSAVYYVPLLAITIFGRAYTIMYTFNATFYKKTKYLPLVNIISLILGVGFALLLVDSIGIWAIFIAVILSRLSQGVLAYIIDRWLGFNDFPIMFQLPLVLLTLFIVFVNYAFVYDIKGIHIGLVNLFEALFFFLLLFMYNKQFLKATYYKLVDREKVITL</sequence>
<dbReference type="Pfam" id="PF13440">
    <property type="entry name" value="Polysacc_synt_3"/>
    <property type="match status" value="1"/>
</dbReference>
<dbReference type="Proteomes" id="UP001596405">
    <property type="component" value="Unassembled WGS sequence"/>
</dbReference>
<feature type="transmembrane region" description="Helical" evidence="6">
    <location>
        <begin position="337"/>
        <end position="357"/>
    </location>
</feature>
<feature type="transmembrane region" description="Helical" evidence="6">
    <location>
        <begin position="58"/>
        <end position="77"/>
    </location>
</feature>